<sequence length="142" mass="15008">MATLVDSRVLLDLLTDDPRWAAWSAAMLEQAATAGPIGINDVIDAEISVRFAVPEALDAFLADAGVARLPMSGPALFLAARAHARYRARGGTRSGVLADFCIGAQAAVEGWSLPLLTRDTRRYRSAFPGLDLIAPEGSESSP</sequence>
<comment type="caution">
    <text evidence="9">The sequence shown here is derived from an EMBL/GenBank/DDBJ whole genome shotgun (WGS) entry which is preliminary data.</text>
</comment>
<keyword evidence="5" id="KW-0378">Hydrolase</keyword>
<keyword evidence="6" id="KW-0460">Magnesium</keyword>
<evidence type="ECO:0000313" key="9">
    <source>
        <dbReference type="EMBL" id="NKC29800.1"/>
    </source>
</evidence>
<dbReference type="EMBL" id="JAAVNE010000003">
    <property type="protein sequence ID" value="NKC29800.1"/>
    <property type="molecule type" value="Genomic_DNA"/>
</dbReference>
<keyword evidence="9" id="KW-0238">DNA-binding</keyword>
<accession>A0ABX1E4E6</accession>
<reference evidence="9 10" key="1">
    <citation type="submission" date="2020-03" db="EMBL/GenBank/DDBJ databases">
        <title>Roseomonas selenitidurans sp. nov. isolated from urban soil.</title>
        <authorList>
            <person name="Liu H."/>
        </authorList>
    </citation>
    <scope>NUCLEOTIDE SEQUENCE [LARGE SCALE GENOMIC DNA]</scope>
    <source>
        <strain evidence="9 10">BU-1</strain>
    </source>
</reference>
<comment type="cofactor">
    <cofactor evidence="1">
        <name>Mg(2+)</name>
        <dbReference type="ChEBI" id="CHEBI:18420"/>
    </cofactor>
</comment>
<keyword evidence="4" id="KW-0479">Metal-binding</keyword>
<keyword evidence="2" id="KW-1277">Toxin-antitoxin system</keyword>
<protein>
    <submittedName>
        <fullName evidence="9">DNA-binding protein</fullName>
    </submittedName>
</protein>
<keyword evidence="10" id="KW-1185">Reference proteome</keyword>
<dbReference type="PANTHER" id="PTHR33653:SF1">
    <property type="entry name" value="RIBONUCLEASE VAPC2"/>
    <property type="match status" value="1"/>
</dbReference>
<evidence type="ECO:0000256" key="1">
    <source>
        <dbReference type="ARBA" id="ARBA00001946"/>
    </source>
</evidence>
<dbReference type="SUPFAM" id="SSF88723">
    <property type="entry name" value="PIN domain-like"/>
    <property type="match status" value="1"/>
</dbReference>
<comment type="similarity">
    <text evidence="7">Belongs to the PINc/VapC protein family.</text>
</comment>
<evidence type="ECO:0000313" key="10">
    <source>
        <dbReference type="Proteomes" id="UP000787635"/>
    </source>
</evidence>
<evidence type="ECO:0000259" key="8">
    <source>
        <dbReference type="Pfam" id="PF01850"/>
    </source>
</evidence>
<dbReference type="Gene3D" id="3.40.50.1010">
    <property type="entry name" value="5'-nuclease"/>
    <property type="match status" value="1"/>
</dbReference>
<dbReference type="InterPro" id="IPR050556">
    <property type="entry name" value="Type_II_TA_system_RNase"/>
</dbReference>
<evidence type="ECO:0000256" key="5">
    <source>
        <dbReference type="ARBA" id="ARBA00022801"/>
    </source>
</evidence>
<dbReference type="InterPro" id="IPR029060">
    <property type="entry name" value="PIN-like_dom_sf"/>
</dbReference>
<evidence type="ECO:0000256" key="6">
    <source>
        <dbReference type="ARBA" id="ARBA00022842"/>
    </source>
</evidence>
<evidence type="ECO:0000256" key="2">
    <source>
        <dbReference type="ARBA" id="ARBA00022649"/>
    </source>
</evidence>
<evidence type="ECO:0000256" key="7">
    <source>
        <dbReference type="ARBA" id="ARBA00038093"/>
    </source>
</evidence>
<gene>
    <name evidence="9" type="ORF">HEQ75_02920</name>
</gene>
<dbReference type="InterPro" id="IPR002716">
    <property type="entry name" value="PIN_dom"/>
</dbReference>
<name>A0ABX1E4E6_9PROT</name>
<keyword evidence="3" id="KW-0540">Nuclease</keyword>
<feature type="domain" description="PIN" evidence="8">
    <location>
        <begin position="4"/>
        <end position="124"/>
    </location>
</feature>
<dbReference type="GO" id="GO:0003677">
    <property type="term" value="F:DNA binding"/>
    <property type="evidence" value="ECO:0007669"/>
    <property type="project" value="UniProtKB-KW"/>
</dbReference>
<dbReference type="Proteomes" id="UP000787635">
    <property type="component" value="Unassembled WGS sequence"/>
</dbReference>
<dbReference type="Pfam" id="PF01850">
    <property type="entry name" value="PIN"/>
    <property type="match status" value="1"/>
</dbReference>
<evidence type="ECO:0000256" key="4">
    <source>
        <dbReference type="ARBA" id="ARBA00022723"/>
    </source>
</evidence>
<organism evidence="9 10">
    <name type="scientific">Falsiroseomonas selenitidurans</name>
    <dbReference type="NCBI Taxonomy" id="2716335"/>
    <lineage>
        <taxon>Bacteria</taxon>
        <taxon>Pseudomonadati</taxon>
        <taxon>Pseudomonadota</taxon>
        <taxon>Alphaproteobacteria</taxon>
        <taxon>Acetobacterales</taxon>
        <taxon>Roseomonadaceae</taxon>
        <taxon>Falsiroseomonas</taxon>
    </lineage>
</organism>
<evidence type="ECO:0000256" key="3">
    <source>
        <dbReference type="ARBA" id="ARBA00022722"/>
    </source>
</evidence>
<proteinExistence type="inferred from homology"/>
<dbReference type="PANTHER" id="PTHR33653">
    <property type="entry name" value="RIBONUCLEASE VAPC2"/>
    <property type="match status" value="1"/>
</dbReference>